<dbReference type="OrthoDB" id="6631512at2"/>
<reference evidence="7 8" key="1">
    <citation type="journal article" date="2008" name="Environ. Microbiol.">
        <title>The genome of Erwinia tasmaniensis strain Et1/99, a non-pathogenic bacterium in the genus Erwinia.</title>
        <authorList>
            <person name="Kube M."/>
            <person name="Migdoll A.M."/>
            <person name="Mueller I."/>
            <person name="Kuhl H."/>
            <person name="Beck A."/>
            <person name="Reinhardt R."/>
            <person name="Geider K."/>
        </authorList>
    </citation>
    <scope>NUCLEOTIDE SEQUENCE [LARGE SCALE GENOMIC DNA]</scope>
    <source>
        <strain evidence="8">DSM 17950 / CFBP 7177 / CIP 109463 / NCPPB 4357 / Et1/99</strain>
        <plasmid evidence="8">pET35</plasmid>
    </source>
</reference>
<dbReference type="eggNOG" id="COG3704">
    <property type="taxonomic scope" value="Bacteria"/>
</dbReference>
<feature type="transmembrane region" description="Helical" evidence="5">
    <location>
        <begin position="203"/>
        <end position="221"/>
    </location>
</feature>
<keyword evidence="7" id="KW-0614">Plasmid</keyword>
<dbReference type="HOGENOM" id="CLU_065797_2_0_6"/>
<dbReference type="KEGG" id="eta:ETA_pET350410"/>
<feature type="transmembrane region" description="Helical" evidence="5">
    <location>
        <begin position="267"/>
        <end position="286"/>
    </location>
</feature>
<evidence type="ECO:0000256" key="2">
    <source>
        <dbReference type="ARBA" id="ARBA00022692"/>
    </source>
</evidence>
<feature type="transmembrane region" description="Helical" evidence="5">
    <location>
        <begin position="236"/>
        <end position="255"/>
    </location>
</feature>
<keyword evidence="4 5" id="KW-0472">Membrane</keyword>
<dbReference type="Proteomes" id="UP000001726">
    <property type="component" value="Plasmid pET35"/>
</dbReference>
<feature type="transmembrane region" description="Helical" evidence="5">
    <location>
        <begin position="61"/>
        <end position="81"/>
    </location>
</feature>
<proteinExistence type="predicted"/>
<keyword evidence="3 5" id="KW-1133">Transmembrane helix</keyword>
<keyword evidence="8" id="KW-1185">Reference proteome</keyword>
<name>B2VAQ2_ERWT9</name>
<feature type="transmembrane region" description="Helical" evidence="5">
    <location>
        <begin position="173"/>
        <end position="196"/>
    </location>
</feature>
<evidence type="ECO:0000256" key="6">
    <source>
        <dbReference type="SAM" id="SignalP"/>
    </source>
</evidence>
<dbReference type="Pfam" id="PF04610">
    <property type="entry name" value="TrbL"/>
    <property type="match status" value="1"/>
</dbReference>
<feature type="signal peptide" evidence="6">
    <location>
        <begin position="1"/>
        <end position="23"/>
    </location>
</feature>
<evidence type="ECO:0000256" key="4">
    <source>
        <dbReference type="ARBA" id="ARBA00023136"/>
    </source>
</evidence>
<feature type="transmembrane region" description="Helical" evidence="5">
    <location>
        <begin position="93"/>
        <end position="114"/>
    </location>
</feature>
<comment type="subcellular location">
    <subcellularLocation>
        <location evidence="1">Membrane</location>
        <topology evidence="1">Multi-pass membrane protein</topology>
    </subcellularLocation>
</comment>
<feature type="chain" id="PRO_5002784059" evidence="6">
    <location>
        <begin position="24"/>
        <end position="351"/>
    </location>
</feature>
<keyword evidence="6" id="KW-0732">Signal</keyword>
<protein>
    <submittedName>
        <fullName evidence="7">Conjugal transfer protein TraA</fullName>
    </submittedName>
</protein>
<evidence type="ECO:0000256" key="1">
    <source>
        <dbReference type="ARBA" id="ARBA00004141"/>
    </source>
</evidence>
<dbReference type="RefSeq" id="WP_012443198.1">
    <property type="nucleotide sequence ID" value="NC_010696.1"/>
</dbReference>
<sequence>MNTNNYIKYNFIWLLLLPSVSFAADGNDFQLPVNMLTDMYKELTSFIADNLSGYVSQINSIFIPLMGACFGLYFVWKWGLIHFKGDPNAFMDMLLNGLKLVVIMSGVTGASWYLSTVVPFVMNAGDEIASALVGSSGSFSGLEGVIQQINENGKRILEATNELSLWDSDISTILAASMALILFYVGGTIFVIYAAATMLIAKFMVGLLLIIGPLYLMMAMYEQTVSFTKQWIGQAFNYILLNVFITMTISILINFMSKQFPTGSAMGLGGALYSLIAFAMGVFIIGQIPSFVSTITGGTGISGITGAANQTGSMMFNTASKLGSEAGQGIQKGISGAGAAIGKLRGGVKAG</sequence>
<dbReference type="GO" id="GO:0030255">
    <property type="term" value="P:protein secretion by the type IV secretion system"/>
    <property type="evidence" value="ECO:0007669"/>
    <property type="project" value="InterPro"/>
</dbReference>
<keyword evidence="2 5" id="KW-0812">Transmembrane</keyword>
<dbReference type="AlphaFoldDB" id="B2VAQ2"/>
<geneLocation type="plasmid" evidence="7 8">
    <name>pET35</name>
</geneLocation>
<gene>
    <name evidence="7" type="primary">traA</name>
    <name evidence="7" type="ordered locus">ETA_pET350410</name>
</gene>
<evidence type="ECO:0000256" key="5">
    <source>
        <dbReference type="SAM" id="Phobius"/>
    </source>
</evidence>
<dbReference type="EMBL" id="CU468130">
    <property type="protein sequence ID" value="CAO94841.1"/>
    <property type="molecule type" value="Genomic_DNA"/>
</dbReference>
<dbReference type="InterPro" id="IPR007688">
    <property type="entry name" value="Conjugal_tfr_TrbL/VirB6"/>
</dbReference>
<accession>B2VAQ2</accession>
<dbReference type="GO" id="GO:0016020">
    <property type="term" value="C:membrane"/>
    <property type="evidence" value="ECO:0007669"/>
    <property type="project" value="UniProtKB-SubCell"/>
</dbReference>
<evidence type="ECO:0000313" key="8">
    <source>
        <dbReference type="Proteomes" id="UP000001726"/>
    </source>
</evidence>
<evidence type="ECO:0000256" key="3">
    <source>
        <dbReference type="ARBA" id="ARBA00022989"/>
    </source>
</evidence>
<evidence type="ECO:0000313" key="7">
    <source>
        <dbReference type="EMBL" id="CAO94841.1"/>
    </source>
</evidence>
<organism evidence="7 8">
    <name type="scientific">Erwinia tasmaniensis (strain DSM 17950 / CFBP 7177 / CIP 109463 / NCPPB 4357 / Et1/99)</name>
    <dbReference type="NCBI Taxonomy" id="465817"/>
    <lineage>
        <taxon>Bacteria</taxon>
        <taxon>Pseudomonadati</taxon>
        <taxon>Pseudomonadota</taxon>
        <taxon>Gammaproteobacteria</taxon>
        <taxon>Enterobacterales</taxon>
        <taxon>Erwiniaceae</taxon>
        <taxon>Erwinia</taxon>
    </lineage>
</organism>